<protein>
    <recommendedName>
        <fullName evidence="1">F-box domain-containing protein</fullName>
    </recommendedName>
</protein>
<keyword evidence="3" id="KW-1185">Reference proteome</keyword>
<dbReference type="HOGENOM" id="CLU_771998_0_0_1"/>
<sequence>MAYTWPISSEIRPLNAQLPSLRESASEKGKALEDCRIRMAAIEDQLKTLCIHEAELDRVYEGARTLLALIRRLPDDILRAILEEAYPFIKRQTDEGINPRSMLNIWTDQSQLRLVCRRWTRIINDTLSFWSEIVMGRWFPSCFTELCIERFKSSLLDIFLFGDFVATPRLALTTLLKIADQVRLLSIQCHQGIEVLESFEKINPLQMPTLRILSSVVGLGLLCQGQSAMTSTSMLALEAPNLLSLDPPTECQLLPRLSTKCLAKLQRLQADFKDPDRLLKLSEVALNLKVIKLKIWASGPSMKVGPIHFPKLNSLSITKSDLTHISDTLRRLKIPQIRKINLEPHINSPAFHLDASNIE</sequence>
<dbReference type="InterPro" id="IPR001810">
    <property type="entry name" value="F-box_dom"/>
</dbReference>
<accession>A0A0C9U004</accession>
<dbReference type="Proteomes" id="UP000054279">
    <property type="component" value="Unassembled WGS sequence"/>
</dbReference>
<evidence type="ECO:0000313" key="2">
    <source>
        <dbReference type="EMBL" id="KIJ35978.1"/>
    </source>
</evidence>
<gene>
    <name evidence="2" type="ORF">M422DRAFT_51284</name>
</gene>
<dbReference type="EMBL" id="KN837183">
    <property type="protein sequence ID" value="KIJ35978.1"/>
    <property type="molecule type" value="Genomic_DNA"/>
</dbReference>
<reference evidence="2 3" key="1">
    <citation type="submission" date="2014-06" db="EMBL/GenBank/DDBJ databases">
        <title>Evolutionary Origins and Diversification of the Mycorrhizal Mutualists.</title>
        <authorList>
            <consortium name="DOE Joint Genome Institute"/>
            <consortium name="Mycorrhizal Genomics Consortium"/>
            <person name="Kohler A."/>
            <person name="Kuo A."/>
            <person name="Nagy L.G."/>
            <person name="Floudas D."/>
            <person name="Copeland A."/>
            <person name="Barry K.W."/>
            <person name="Cichocki N."/>
            <person name="Veneault-Fourrey C."/>
            <person name="LaButti K."/>
            <person name="Lindquist E.A."/>
            <person name="Lipzen A."/>
            <person name="Lundell T."/>
            <person name="Morin E."/>
            <person name="Murat C."/>
            <person name="Riley R."/>
            <person name="Ohm R."/>
            <person name="Sun H."/>
            <person name="Tunlid A."/>
            <person name="Henrissat B."/>
            <person name="Grigoriev I.V."/>
            <person name="Hibbett D.S."/>
            <person name="Martin F."/>
        </authorList>
    </citation>
    <scope>NUCLEOTIDE SEQUENCE [LARGE SCALE GENOMIC DNA]</scope>
    <source>
        <strain evidence="2 3">SS14</strain>
    </source>
</reference>
<dbReference type="OrthoDB" id="3365698at2759"/>
<feature type="domain" description="F-box" evidence="1">
    <location>
        <begin position="70"/>
        <end position="134"/>
    </location>
</feature>
<evidence type="ECO:0000313" key="3">
    <source>
        <dbReference type="Proteomes" id="UP000054279"/>
    </source>
</evidence>
<dbReference type="AlphaFoldDB" id="A0A0C9U004"/>
<organism evidence="2 3">
    <name type="scientific">Sphaerobolus stellatus (strain SS14)</name>
    <dbReference type="NCBI Taxonomy" id="990650"/>
    <lineage>
        <taxon>Eukaryota</taxon>
        <taxon>Fungi</taxon>
        <taxon>Dikarya</taxon>
        <taxon>Basidiomycota</taxon>
        <taxon>Agaricomycotina</taxon>
        <taxon>Agaricomycetes</taxon>
        <taxon>Phallomycetidae</taxon>
        <taxon>Geastrales</taxon>
        <taxon>Sphaerobolaceae</taxon>
        <taxon>Sphaerobolus</taxon>
    </lineage>
</organism>
<dbReference type="Pfam" id="PF12937">
    <property type="entry name" value="F-box-like"/>
    <property type="match status" value="1"/>
</dbReference>
<evidence type="ECO:0000259" key="1">
    <source>
        <dbReference type="Pfam" id="PF12937"/>
    </source>
</evidence>
<proteinExistence type="predicted"/>
<name>A0A0C9U004_SPHS4</name>